<dbReference type="InterPro" id="IPR011991">
    <property type="entry name" value="ArsR-like_HTH"/>
</dbReference>
<dbReference type="EMBL" id="CP016076">
    <property type="protein sequence ID" value="APU15963.1"/>
    <property type="molecule type" value="Genomic_DNA"/>
</dbReference>
<gene>
    <name evidence="2" type="ORF">UA74_19690</name>
</gene>
<dbReference type="SMART" id="SM00418">
    <property type="entry name" value="HTH_ARSR"/>
    <property type="match status" value="1"/>
</dbReference>
<dbReference type="InterPro" id="IPR036388">
    <property type="entry name" value="WH-like_DNA-bd_sf"/>
</dbReference>
<dbReference type="Gene3D" id="1.10.10.10">
    <property type="entry name" value="Winged helix-like DNA-binding domain superfamily/Winged helix DNA-binding domain"/>
    <property type="match status" value="1"/>
</dbReference>
<dbReference type="PANTHER" id="PTHR38600:SF2">
    <property type="entry name" value="SLL0088 PROTEIN"/>
    <property type="match status" value="1"/>
</dbReference>
<protein>
    <submittedName>
        <fullName evidence="2">Transcriptional regulator, ArsR family</fullName>
    </submittedName>
</protein>
<accession>A0AAC9LDH4</accession>
<dbReference type="AlphaFoldDB" id="A0AAC9LDH4"/>
<dbReference type="CDD" id="cd00090">
    <property type="entry name" value="HTH_ARSR"/>
    <property type="match status" value="1"/>
</dbReference>
<feature type="domain" description="HTH arsR-type" evidence="1">
    <location>
        <begin position="6"/>
        <end position="98"/>
    </location>
</feature>
<reference evidence="3" key="1">
    <citation type="submission" date="2016-06" db="EMBL/GenBank/DDBJ databases">
        <title>Complete genome sequence of Actinoalloteichus fjordicus DSM 46855 (=ADI127-17), type strain of the new species Actinoalloteichus fjordicus.</title>
        <authorList>
            <person name="Ruckert C."/>
            <person name="Nouioui I."/>
            <person name="Willmese J."/>
            <person name="van Wezel G."/>
            <person name="Klenk H.-P."/>
            <person name="Kalinowski J."/>
            <person name="Zotchev S.B."/>
        </authorList>
    </citation>
    <scope>NUCLEOTIDE SEQUENCE [LARGE SCALE GENOMIC DNA]</scope>
    <source>
        <strain evidence="3">ADI127-7</strain>
    </source>
</reference>
<organism evidence="2 3">
    <name type="scientific">Actinoalloteichus fjordicus</name>
    <dbReference type="NCBI Taxonomy" id="1612552"/>
    <lineage>
        <taxon>Bacteria</taxon>
        <taxon>Bacillati</taxon>
        <taxon>Actinomycetota</taxon>
        <taxon>Actinomycetes</taxon>
        <taxon>Pseudonocardiales</taxon>
        <taxon>Pseudonocardiaceae</taxon>
        <taxon>Actinoalloteichus</taxon>
    </lineage>
</organism>
<evidence type="ECO:0000313" key="2">
    <source>
        <dbReference type="EMBL" id="APU15963.1"/>
    </source>
</evidence>
<dbReference type="InterPro" id="IPR001845">
    <property type="entry name" value="HTH_ArsR_DNA-bd_dom"/>
</dbReference>
<dbReference type="InterPro" id="IPR036390">
    <property type="entry name" value="WH_DNA-bd_sf"/>
</dbReference>
<evidence type="ECO:0000313" key="3">
    <source>
        <dbReference type="Proteomes" id="UP000185511"/>
    </source>
</evidence>
<dbReference type="PROSITE" id="PS50987">
    <property type="entry name" value="HTH_ARSR_2"/>
    <property type="match status" value="1"/>
</dbReference>
<proteinExistence type="predicted"/>
<dbReference type="SUPFAM" id="SSF46785">
    <property type="entry name" value="Winged helix' DNA-binding domain"/>
    <property type="match status" value="1"/>
</dbReference>
<sequence>MVKHMLHGSGSLDRVFQALSDPTRRSIVERLRRGPASVGDLARPFELSLPAVMQHLQVLVDSGLVSTEKIGRVRTCRIEAAGLRLAEDWLGQQRTGWERRLDRLDESLRDEGDHATEGGQP</sequence>
<name>A0AAC9LDH4_9PSEU</name>
<dbReference type="Proteomes" id="UP000185511">
    <property type="component" value="Chromosome"/>
</dbReference>
<dbReference type="Pfam" id="PF12840">
    <property type="entry name" value="HTH_20"/>
    <property type="match status" value="1"/>
</dbReference>
<evidence type="ECO:0000259" key="1">
    <source>
        <dbReference type="PROSITE" id="PS50987"/>
    </source>
</evidence>
<keyword evidence="3" id="KW-1185">Reference proteome</keyword>
<dbReference type="PRINTS" id="PR00778">
    <property type="entry name" value="HTHARSR"/>
</dbReference>
<dbReference type="GO" id="GO:0003700">
    <property type="term" value="F:DNA-binding transcription factor activity"/>
    <property type="evidence" value="ECO:0007669"/>
    <property type="project" value="InterPro"/>
</dbReference>
<dbReference type="NCBIfam" id="NF033788">
    <property type="entry name" value="HTH_metalloreg"/>
    <property type="match status" value="1"/>
</dbReference>
<dbReference type="KEGG" id="acad:UA74_19690"/>
<dbReference type="PANTHER" id="PTHR38600">
    <property type="entry name" value="TRANSCRIPTIONAL REGULATORY PROTEIN"/>
    <property type="match status" value="1"/>
</dbReference>